<dbReference type="AlphaFoldDB" id="A0A1Y4LB52"/>
<organism evidence="1 2">
    <name type="scientific">Butyricicoccus pullicaecorum</name>
    <dbReference type="NCBI Taxonomy" id="501571"/>
    <lineage>
        <taxon>Bacteria</taxon>
        <taxon>Bacillati</taxon>
        <taxon>Bacillota</taxon>
        <taxon>Clostridia</taxon>
        <taxon>Eubacteriales</taxon>
        <taxon>Butyricicoccaceae</taxon>
        <taxon>Butyricicoccus</taxon>
    </lineage>
</organism>
<accession>A0A1Y4LB52</accession>
<dbReference type="Proteomes" id="UP000195897">
    <property type="component" value="Unassembled WGS sequence"/>
</dbReference>
<gene>
    <name evidence="1" type="ORF">B5F17_01720</name>
</gene>
<evidence type="ECO:0000313" key="2">
    <source>
        <dbReference type="Proteomes" id="UP000195897"/>
    </source>
</evidence>
<comment type="caution">
    <text evidence="1">The sequence shown here is derived from an EMBL/GenBank/DDBJ whole genome shotgun (WGS) entry which is preliminary data.</text>
</comment>
<sequence length="66" mass="7111">MVEVILCTTCFCQIAGRGWPITRAGDNSQKGTCENCNRKTYVGKYQYSGPSGVIYGKDGTEEGGNP</sequence>
<protein>
    <submittedName>
        <fullName evidence="1">Uncharacterized protein</fullName>
    </submittedName>
</protein>
<name>A0A1Y4LB52_9FIRM</name>
<proteinExistence type="predicted"/>
<dbReference type="EMBL" id="NFKK01000002">
    <property type="protein sequence ID" value="OUP53953.1"/>
    <property type="molecule type" value="Genomic_DNA"/>
</dbReference>
<dbReference type="RefSeq" id="WP_087370144.1">
    <property type="nucleotide sequence ID" value="NZ_NFKK01000002.1"/>
</dbReference>
<reference evidence="2" key="1">
    <citation type="submission" date="2017-04" db="EMBL/GenBank/DDBJ databases">
        <title>Function of individual gut microbiota members based on whole genome sequencing of pure cultures obtained from chicken caecum.</title>
        <authorList>
            <person name="Medvecky M."/>
            <person name="Cejkova D."/>
            <person name="Polansky O."/>
            <person name="Karasova D."/>
            <person name="Kubasova T."/>
            <person name="Cizek A."/>
            <person name="Rychlik I."/>
        </authorList>
    </citation>
    <scope>NUCLEOTIDE SEQUENCE [LARGE SCALE GENOMIC DNA]</scope>
    <source>
        <strain evidence="2">An180</strain>
    </source>
</reference>
<evidence type="ECO:0000313" key="1">
    <source>
        <dbReference type="EMBL" id="OUP53953.1"/>
    </source>
</evidence>